<dbReference type="SUPFAM" id="SSF54160">
    <property type="entry name" value="Chromo domain-like"/>
    <property type="match status" value="1"/>
</dbReference>
<dbReference type="Proteomes" id="UP001634394">
    <property type="component" value="Unassembled WGS sequence"/>
</dbReference>
<dbReference type="SMART" id="SM00298">
    <property type="entry name" value="CHROMO"/>
    <property type="match status" value="1"/>
</dbReference>
<evidence type="ECO:0000313" key="3">
    <source>
        <dbReference type="EMBL" id="KAL3847723.1"/>
    </source>
</evidence>
<proteinExistence type="predicted"/>
<evidence type="ECO:0000256" key="1">
    <source>
        <dbReference type="SAM" id="MobiDB-lite"/>
    </source>
</evidence>
<evidence type="ECO:0000313" key="4">
    <source>
        <dbReference type="Proteomes" id="UP001634394"/>
    </source>
</evidence>
<dbReference type="InterPro" id="IPR000953">
    <property type="entry name" value="Chromo/chromo_shadow_dom"/>
</dbReference>
<feature type="region of interest" description="Disordered" evidence="1">
    <location>
        <begin position="1"/>
        <end position="30"/>
    </location>
</feature>
<dbReference type="AlphaFoldDB" id="A0ABD3UH25"/>
<dbReference type="Pfam" id="PF00385">
    <property type="entry name" value="Chromo"/>
    <property type="match status" value="1"/>
</dbReference>
<sequence>MEVEPSQDPVRATNSPSHGSYQLDLSRDPSRESVQNWGIVDKLLACARHQGKKVYKVKWRDCSKTTWEPAENLPDFLIRDFHVNRTLKGKSAKIKQTVIQLQDSNGK</sequence>
<dbReference type="Gene3D" id="2.40.50.40">
    <property type="match status" value="1"/>
</dbReference>
<name>A0ABD3UH25_SINWO</name>
<dbReference type="InterPro" id="IPR023780">
    <property type="entry name" value="Chromo_domain"/>
</dbReference>
<dbReference type="CDD" id="cd00024">
    <property type="entry name" value="CD_CSD"/>
    <property type="match status" value="1"/>
</dbReference>
<protein>
    <recommendedName>
        <fullName evidence="2">Chromo domain-containing protein</fullName>
    </recommendedName>
</protein>
<accession>A0ABD3UH25</accession>
<feature type="domain" description="Chromo" evidence="2">
    <location>
        <begin position="36"/>
        <end position="86"/>
    </location>
</feature>
<organism evidence="3 4">
    <name type="scientific">Sinanodonta woodiana</name>
    <name type="common">Chinese pond mussel</name>
    <name type="synonym">Anodonta woodiana</name>
    <dbReference type="NCBI Taxonomy" id="1069815"/>
    <lineage>
        <taxon>Eukaryota</taxon>
        <taxon>Metazoa</taxon>
        <taxon>Spiralia</taxon>
        <taxon>Lophotrochozoa</taxon>
        <taxon>Mollusca</taxon>
        <taxon>Bivalvia</taxon>
        <taxon>Autobranchia</taxon>
        <taxon>Heteroconchia</taxon>
        <taxon>Palaeoheterodonta</taxon>
        <taxon>Unionida</taxon>
        <taxon>Unionoidea</taxon>
        <taxon>Unionidae</taxon>
        <taxon>Unioninae</taxon>
        <taxon>Sinanodonta</taxon>
    </lineage>
</organism>
<dbReference type="EMBL" id="JBJQND010000016">
    <property type="protein sequence ID" value="KAL3847723.1"/>
    <property type="molecule type" value="Genomic_DNA"/>
</dbReference>
<dbReference type="InterPro" id="IPR016197">
    <property type="entry name" value="Chromo-like_dom_sf"/>
</dbReference>
<keyword evidence="4" id="KW-1185">Reference proteome</keyword>
<comment type="caution">
    <text evidence="3">The sequence shown here is derived from an EMBL/GenBank/DDBJ whole genome shotgun (WGS) entry which is preliminary data.</text>
</comment>
<evidence type="ECO:0000259" key="2">
    <source>
        <dbReference type="SMART" id="SM00298"/>
    </source>
</evidence>
<gene>
    <name evidence="3" type="ORF">ACJMK2_018619</name>
</gene>
<reference evidence="3 4" key="1">
    <citation type="submission" date="2024-11" db="EMBL/GenBank/DDBJ databases">
        <title>Chromosome-level genome assembly of the freshwater bivalve Anodonta woodiana.</title>
        <authorList>
            <person name="Chen X."/>
        </authorList>
    </citation>
    <scope>NUCLEOTIDE SEQUENCE [LARGE SCALE GENOMIC DNA]</scope>
    <source>
        <strain evidence="3">MN2024</strain>
        <tissue evidence="3">Gills</tissue>
    </source>
</reference>